<dbReference type="AlphaFoldDB" id="A0A5B7G8L6"/>
<name>A0A5B7G8L6_PORTR</name>
<evidence type="ECO:0000313" key="2">
    <source>
        <dbReference type="Proteomes" id="UP000324222"/>
    </source>
</evidence>
<dbReference type="Proteomes" id="UP000324222">
    <property type="component" value="Unassembled WGS sequence"/>
</dbReference>
<comment type="caution">
    <text evidence="1">The sequence shown here is derived from an EMBL/GenBank/DDBJ whole genome shotgun (WGS) entry which is preliminary data.</text>
</comment>
<gene>
    <name evidence="1" type="ORF">E2C01_050297</name>
</gene>
<evidence type="ECO:0000313" key="1">
    <source>
        <dbReference type="EMBL" id="MPC56341.1"/>
    </source>
</evidence>
<sequence>MKPPWYSGTMRALGSYGSPSARVRILSTVRIHAEPLSNDELIELDKALQEAEKKGDEEEEPVHGLDIKTLRECLGGIKKALETLKKCDPNPVRSSKVAHDIEKSVKIIKKSMMKK</sequence>
<organism evidence="1 2">
    <name type="scientific">Portunus trituberculatus</name>
    <name type="common">Swimming crab</name>
    <name type="synonym">Neptunus trituberculatus</name>
    <dbReference type="NCBI Taxonomy" id="210409"/>
    <lineage>
        <taxon>Eukaryota</taxon>
        <taxon>Metazoa</taxon>
        <taxon>Ecdysozoa</taxon>
        <taxon>Arthropoda</taxon>
        <taxon>Crustacea</taxon>
        <taxon>Multicrustacea</taxon>
        <taxon>Malacostraca</taxon>
        <taxon>Eumalacostraca</taxon>
        <taxon>Eucarida</taxon>
        <taxon>Decapoda</taxon>
        <taxon>Pleocyemata</taxon>
        <taxon>Brachyura</taxon>
        <taxon>Eubrachyura</taxon>
        <taxon>Portunoidea</taxon>
        <taxon>Portunidae</taxon>
        <taxon>Portuninae</taxon>
        <taxon>Portunus</taxon>
    </lineage>
</organism>
<reference evidence="1 2" key="1">
    <citation type="submission" date="2019-05" db="EMBL/GenBank/DDBJ databases">
        <title>Another draft genome of Portunus trituberculatus and its Hox gene families provides insights of decapod evolution.</title>
        <authorList>
            <person name="Jeong J.-H."/>
            <person name="Song I."/>
            <person name="Kim S."/>
            <person name="Choi T."/>
            <person name="Kim D."/>
            <person name="Ryu S."/>
            <person name="Kim W."/>
        </authorList>
    </citation>
    <scope>NUCLEOTIDE SEQUENCE [LARGE SCALE GENOMIC DNA]</scope>
    <source>
        <tissue evidence="1">Muscle</tissue>
    </source>
</reference>
<proteinExistence type="predicted"/>
<keyword evidence="2" id="KW-1185">Reference proteome</keyword>
<protein>
    <submittedName>
        <fullName evidence="1">Uncharacterized protein</fullName>
    </submittedName>
</protein>
<accession>A0A5B7G8L6</accession>
<dbReference type="EMBL" id="VSRR010013862">
    <property type="protein sequence ID" value="MPC56341.1"/>
    <property type="molecule type" value="Genomic_DNA"/>
</dbReference>